<dbReference type="RefSeq" id="XP_007921508.1">
    <property type="nucleotide sequence ID" value="XM_007923317.1"/>
</dbReference>
<dbReference type="OrthoDB" id="10421401at2759"/>
<keyword evidence="2" id="KW-1185">Reference proteome</keyword>
<accession>N1Q9L0</accession>
<dbReference type="EMBL" id="KB446555">
    <property type="protein sequence ID" value="EME88486.1"/>
    <property type="molecule type" value="Genomic_DNA"/>
</dbReference>
<proteinExistence type="predicted"/>
<protein>
    <submittedName>
        <fullName evidence="1">Uncharacterized protein</fullName>
    </submittedName>
</protein>
<dbReference type="KEGG" id="pfj:MYCFIDRAFT_170096"/>
<dbReference type="GeneID" id="19332440"/>
<dbReference type="VEuPathDB" id="FungiDB:MYCFIDRAFT_170096"/>
<dbReference type="HOGENOM" id="CLU_739932_0_0_1"/>
<dbReference type="Proteomes" id="UP000016932">
    <property type="component" value="Unassembled WGS sequence"/>
</dbReference>
<sequence length="374" mass="40292">MLTAPPPLLSSRLARRRITTAIMNNVTTPSSQIESNIRAEEGGRNAWYHIVSLRSLAQHEDCFNLCLGFGDHSTLPRMERVANINEYPLSSWKPISFTLPGSTRIQPLTFFNTLTPIKAAESTAALEKRASSGNLYAACSKLNMASKYKNFPINGYLYSGGAVGSGAVTASVGGASSCALDGTGDANCGSQGAIFTEQVRAHLQTMEGQLTHGYMKGSDAASAYDCCVQAQNLQDSAFFFFTSNPSQFVQKCIVVRTNYCSYSKYSSIIEAAAFNGSAPRGTSYYNYIGNGRCVSQCGAYTHRVPALRQLSTSPAVVSPEQRPQRLQPVDTPGQMFKILVSDLMNDALVSTADSEQGVSQSIHSTLTTSHIPSH</sequence>
<reference evidence="1 2" key="1">
    <citation type="journal article" date="2012" name="PLoS Pathog.">
        <title>Diverse lifestyles and strategies of plant pathogenesis encoded in the genomes of eighteen Dothideomycetes fungi.</title>
        <authorList>
            <person name="Ohm R.A."/>
            <person name="Feau N."/>
            <person name="Henrissat B."/>
            <person name="Schoch C.L."/>
            <person name="Horwitz B.A."/>
            <person name="Barry K.W."/>
            <person name="Condon B.J."/>
            <person name="Copeland A.C."/>
            <person name="Dhillon B."/>
            <person name="Glaser F."/>
            <person name="Hesse C.N."/>
            <person name="Kosti I."/>
            <person name="LaButti K."/>
            <person name="Lindquist E.A."/>
            <person name="Lucas S."/>
            <person name="Salamov A.A."/>
            <person name="Bradshaw R.E."/>
            <person name="Ciuffetti L."/>
            <person name="Hamelin R.C."/>
            <person name="Kema G.H.J."/>
            <person name="Lawrence C."/>
            <person name="Scott J.A."/>
            <person name="Spatafora J.W."/>
            <person name="Turgeon B.G."/>
            <person name="de Wit P.J.G.M."/>
            <person name="Zhong S."/>
            <person name="Goodwin S.B."/>
            <person name="Grigoriev I.V."/>
        </authorList>
    </citation>
    <scope>NUCLEOTIDE SEQUENCE [LARGE SCALE GENOMIC DNA]</scope>
    <source>
        <strain evidence="1 2">CIRAD86</strain>
    </source>
</reference>
<dbReference type="AlphaFoldDB" id="N1Q9L0"/>
<name>N1Q9L0_PSEFD</name>
<organism evidence="1 2">
    <name type="scientific">Pseudocercospora fijiensis (strain CIRAD86)</name>
    <name type="common">Black leaf streak disease fungus</name>
    <name type="synonym">Mycosphaerella fijiensis</name>
    <dbReference type="NCBI Taxonomy" id="383855"/>
    <lineage>
        <taxon>Eukaryota</taxon>
        <taxon>Fungi</taxon>
        <taxon>Dikarya</taxon>
        <taxon>Ascomycota</taxon>
        <taxon>Pezizomycotina</taxon>
        <taxon>Dothideomycetes</taxon>
        <taxon>Dothideomycetidae</taxon>
        <taxon>Mycosphaerellales</taxon>
        <taxon>Mycosphaerellaceae</taxon>
        <taxon>Pseudocercospora</taxon>
    </lineage>
</organism>
<evidence type="ECO:0000313" key="2">
    <source>
        <dbReference type="Proteomes" id="UP000016932"/>
    </source>
</evidence>
<gene>
    <name evidence="1" type="ORF">MYCFIDRAFT_170096</name>
</gene>
<evidence type="ECO:0000313" key="1">
    <source>
        <dbReference type="EMBL" id="EME88486.1"/>
    </source>
</evidence>